<proteinExistence type="predicted"/>
<evidence type="ECO:0000313" key="1">
    <source>
        <dbReference type="EMBL" id="WZJ22868.1"/>
    </source>
</evidence>
<organism evidence="1 2">
    <name type="scientific">Azonexus hydrophilus</name>
    <dbReference type="NCBI Taxonomy" id="418702"/>
    <lineage>
        <taxon>Bacteria</taxon>
        <taxon>Pseudomonadati</taxon>
        <taxon>Pseudomonadota</taxon>
        <taxon>Betaproteobacteria</taxon>
        <taxon>Rhodocyclales</taxon>
        <taxon>Azonexaceae</taxon>
        <taxon>Azonexus</taxon>
    </lineage>
</organism>
<name>A0ABZ2XJS2_9RHOO</name>
<keyword evidence="2" id="KW-1185">Reference proteome</keyword>
<dbReference type="RefSeq" id="WP_028996064.1">
    <property type="nucleotide sequence ID" value="NZ_CALFBA010000151.1"/>
</dbReference>
<protein>
    <submittedName>
        <fullName evidence="1">Uncharacterized protein</fullName>
    </submittedName>
</protein>
<dbReference type="EMBL" id="CP151406">
    <property type="protein sequence ID" value="WZJ22868.1"/>
    <property type="molecule type" value="Genomic_DNA"/>
</dbReference>
<sequence>MGVVFAKTQKGHEELTAKSGGLTPRQRRVLIMVDGKRTVDELREMLQADDLQHTLGLLEESGFIEIGAVKDAATGATQPAPAEPLPSITAFRPAPQPANSKDMEQARNFIQNTLKTFCGPFAHLHIVEAAFAAQTHEELRLQFDPWFHAVVQTREGRRRAEELRTMLLKVI</sequence>
<gene>
    <name evidence="1" type="ORF">AADV58_06920</name>
</gene>
<accession>A0ABZ2XJS2</accession>
<dbReference type="Proteomes" id="UP001479520">
    <property type="component" value="Chromosome"/>
</dbReference>
<reference evidence="1 2" key="1">
    <citation type="submission" date="2024-04" db="EMBL/GenBank/DDBJ databases">
        <title>Dissimilatory iodate-reducing microorganisms contribute to the enrichment of iodine in groundwater.</title>
        <authorList>
            <person name="Jiang Z."/>
        </authorList>
    </citation>
    <scope>NUCLEOTIDE SEQUENCE [LARGE SCALE GENOMIC DNA]</scope>
    <source>
        <strain evidence="1 2">NCP973</strain>
    </source>
</reference>
<evidence type="ECO:0000313" key="2">
    <source>
        <dbReference type="Proteomes" id="UP001479520"/>
    </source>
</evidence>